<dbReference type="Proteomes" id="UP000254848">
    <property type="component" value="Unassembled WGS sequence"/>
</dbReference>
<dbReference type="AlphaFoldDB" id="A0A370QNP6"/>
<dbReference type="RefSeq" id="WP_147291366.1">
    <property type="nucleotide sequence ID" value="NZ_QRAP01000006.1"/>
</dbReference>
<comment type="caution">
    <text evidence="1">The sequence shown here is derived from an EMBL/GenBank/DDBJ whole genome shotgun (WGS) entry which is preliminary data.</text>
</comment>
<dbReference type="SUPFAM" id="SSF46894">
    <property type="entry name" value="C-terminal effector domain of the bipartite response regulators"/>
    <property type="match status" value="1"/>
</dbReference>
<proteinExistence type="predicted"/>
<dbReference type="GO" id="GO:0003677">
    <property type="term" value="F:DNA binding"/>
    <property type="evidence" value="ECO:0007669"/>
    <property type="project" value="InterPro"/>
</dbReference>
<organism evidence="1 2">
    <name type="scientific">Enterobacillus tribolii</name>
    <dbReference type="NCBI Taxonomy" id="1487935"/>
    <lineage>
        <taxon>Bacteria</taxon>
        <taxon>Pseudomonadati</taxon>
        <taxon>Pseudomonadota</taxon>
        <taxon>Gammaproteobacteria</taxon>
        <taxon>Enterobacterales</taxon>
        <taxon>Hafniaceae</taxon>
        <taxon>Enterobacillus</taxon>
    </lineage>
</organism>
<dbReference type="EMBL" id="QRAP01000006">
    <property type="protein sequence ID" value="RDK89991.1"/>
    <property type="molecule type" value="Genomic_DNA"/>
</dbReference>
<evidence type="ECO:0000313" key="2">
    <source>
        <dbReference type="Proteomes" id="UP000254848"/>
    </source>
</evidence>
<gene>
    <name evidence="1" type="ORF">C8D90_106197</name>
</gene>
<reference evidence="1 2" key="1">
    <citation type="submission" date="2018-07" db="EMBL/GenBank/DDBJ databases">
        <title>Genomic Encyclopedia of Type Strains, Phase IV (KMG-IV): sequencing the most valuable type-strain genomes for metagenomic binning, comparative biology and taxonomic classification.</title>
        <authorList>
            <person name="Goeker M."/>
        </authorList>
    </citation>
    <scope>NUCLEOTIDE SEQUENCE [LARGE SCALE GENOMIC DNA]</scope>
    <source>
        <strain evidence="1 2">DSM 103736</strain>
    </source>
</reference>
<evidence type="ECO:0000313" key="1">
    <source>
        <dbReference type="EMBL" id="RDK89991.1"/>
    </source>
</evidence>
<protein>
    <submittedName>
        <fullName evidence="1">Uncharacterized protein</fullName>
    </submittedName>
</protein>
<keyword evidence="2" id="KW-1185">Reference proteome</keyword>
<accession>A0A370QNP6</accession>
<dbReference type="InterPro" id="IPR016032">
    <property type="entry name" value="Sig_transdc_resp-reg_C-effctor"/>
</dbReference>
<sequence>MKEHDIITVNASNSGEQINKVHPQKNDIYIFDLDTYSAYQGDIFLAIKNTCKVIFTYNNHPKILNPECRDLFLSKKVVLDKIEFMIKAAGRINFFSALTLSEFRTFYQILTGKSINCISRELNVSSKQIYRYRDKAFKKMGFNRLSYHHINFCRYVLPQSNIFGKQHQINRERM</sequence>
<dbReference type="GO" id="GO:0006355">
    <property type="term" value="P:regulation of DNA-templated transcription"/>
    <property type="evidence" value="ECO:0007669"/>
    <property type="project" value="InterPro"/>
</dbReference>
<name>A0A370QNP6_9GAMM</name>